<evidence type="ECO:0008006" key="3">
    <source>
        <dbReference type="Google" id="ProtNLM"/>
    </source>
</evidence>
<protein>
    <recommendedName>
        <fullName evidence="3">50S ribosomal protein L32</fullName>
    </recommendedName>
</protein>
<accession>A0ABM8FS28</accession>
<dbReference type="Proteomes" id="UP001321543">
    <property type="component" value="Chromosome"/>
</dbReference>
<keyword evidence="2" id="KW-1185">Reference proteome</keyword>
<evidence type="ECO:0000313" key="2">
    <source>
        <dbReference type="Proteomes" id="UP001321543"/>
    </source>
</evidence>
<name>A0ABM8FS28_9MICO</name>
<gene>
    <name evidence="1" type="ORF">GCM10025863_10740</name>
</gene>
<dbReference type="EMBL" id="AP027728">
    <property type="protein sequence ID" value="BDZ38460.1"/>
    <property type="molecule type" value="Genomic_DNA"/>
</dbReference>
<evidence type="ECO:0000313" key="1">
    <source>
        <dbReference type="EMBL" id="BDZ38460.1"/>
    </source>
</evidence>
<sequence>MKTVENGKVVYSRPHQAKVVTDSQGTELFLEYKGRKVADI</sequence>
<organism evidence="1 2">
    <name type="scientific">Microbacterium suwonense</name>
    <dbReference type="NCBI Taxonomy" id="683047"/>
    <lineage>
        <taxon>Bacteria</taxon>
        <taxon>Bacillati</taxon>
        <taxon>Actinomycetota</taxon>
        <taxon>Actinomycetes</taxon>
        <taxon>Micrococcales</taxon>
        <taxon>Microbacteriaceae</taxon>
        <taxon>Microbacterium</taxon>
    </lineage>
</organism>
<proteinExistence type="predicted"/>
<reference evidence="2" key="1">
    <citation type="journal article" date="2019" name="Int. J. Syst. Evol. Microbiol.">
        <title>The Global Catalogue of Microorganisms (GCM) 10K type strain sequencing project: providing services to taxonomists for standard genome sequencing and annotation.</title>
        <authorList>
            <consortium name="The Broad Institute Genomics Platform"/>
            <consortium name="The Broad Institute Genome Sequencing Center for Infectious Disease"/>
            <person name="Wu L."/>
            <person name="Ma J."/>
        </authorList>
    </citation>
    <scope>NUCLEOTIDE SEQUENCE [LARGE SCALE GENOMIC DNA]</scope>
    <source>
        <strain evidence="2">NBRC 106310</strain>
    </source>
</reference>